<evidence type="ECO:0000259" key="3">
    <source>
        <dbReference type="PROSITE" id="PS50977"/>
    </source>
</evidence>
<evidence type="ECO:0000313" key="4">
    <source>
        <dbReference type="EMBL" id="OBK28851.1"/>
    </source>
</evidence>
<dbReference type="InterPro" id="IPR049397">
    <property type="entry name" value="EthR_C"/>
</dbReference>
<reference evidence="4 5" key="1">
    <citation type="submission" date="2016-06" db="EMBL/GenBank/DDBJ databases">
        <authorList>
            <person name="Kjaerup R.B."/>
            <person name="Dalgaard T.S."/>
            <person name="Juul-Madsen H.R."/>
        </authorList>
    </citation>
    <scope>NUCLEOTIDE SEQUENCE [LARGE SCALE GENOMIC DNA]</scope>
    <source>
        <strain evidence="4 5">1165133.8</strain>
    </source>
</reference>
<dbReference type="EMBL" id="LZLS01000065">
    <property type="protein sequence ID" value="OBK28851.1"/>
    <property type="molecule type" value="Genomic_DNA"/>
</dbReference>
<name>A0A1A3P3V2_MYCAS</name>
<dbReference type="SUPFAM" id="SSF46689">
    <property type="entry name" value="Homeodomain-like"/>
    <property type="match status" value="1"/>
</dbReference>
<dbReference type="Gene3D" id="1.10.357.10">
    <property type="entry name" value="Tetracycline Repressor, domain 2"/>
    <property type="match status" value="1"/>
</dbReference>
<dbReference type="InterPro" id="IPR036271">
    <property type="entry name" value="Tet_transcr_reg_TetR-rel_C_sf"/>
</dbReference>
<dbReference type="Gene3D" id="1.10.10.60">
    <property type="entry name" value="Homeodomain-like"/>
    <property type="match status" value="1"/>
</dbReference>
<dbReference type="Proteomes" id="UP000093928">
    <property type="component" value="Unassembled WGS sequence"/>
</dbReference>
<evidence type="ECO:0000256" key="2">
    <source>
        <dbReference type="PROSITE-ProRule" id="PRU00335"/>
    </source>
</evidence>
<protein>
    <recommendedName>
        <fullName evidence="3">HTH tetR-type domain-containing protein</fullName>
    </recommendedName>
</protein>
<comment type="caution">
    <text evidence="4">The sequence shown here is derived from an EMBL/GenBank/DDBJ whole genome shotgun (WGS) entry which is preliminary data.</text>
</comment>
<dbReference type="OrthoDB" id="5242520at2"/>
<sequence>MPKSASKAGGDDAVVLGDRRLPSKGERQRRAILDCLPKLLVTRPVGELTVGEIADAAGVQRSGFYFYFESKYAALAVITSEIWSELMDRAQVFTRSGDESVADFTARCADIALDLWHEHEGVLMASVEAIPLDEQLAALWQEWILRLSALITEQVLTDQKRGLAHPASSDVPALISTLLEMTMHVFYLDRLRRHKRTQTRKTREMVLSIWLASITGDPTAAADKPARSSSRRR</sequence>
<proteinExistence type="predicted"/>
<feature type="DNA-binding region" description="H-T-H motif" evidence="2">
    <location>
        <begin position="49"/>
        <end position="68"/>
    </location>
</feature>
<dbReference type="SUPFAM" id="SSF48498">
    <property type="entry name" value="Tetracyclin repressor-like, C-terminal domain"/>
    <property type="match status" value="1"/>
</dbReference>
<dbReference type="RefSeq" id="WP_065143353.1">
    <property type="nucleotide sequence ID" value="NZ_LZLS01000065.1"/>
</dbReference>
<dbReference type="InterPro" id="IPR001647">
    <property type="entry name" value="HTH_TetR"/>
</dbReference>
<evidence type="ECO:0000256" key="1">
    <source>
        <dbReference type="ARBA" id="ARBA00023125"/>
    </source>
</evidence>
<accession>A0A1A3P3V2</accession>
<dbReference type="InterPro" id="IPR009057">
    <property type="entry name" value="Homeodomain-like_sf"/>
</dbReference>
<gene>
    <name evidence="4" type="ORF">A5634_19615</name>
</gene>
<dbReference type="Pfam" id="PF21313">
    <property type="entry name" value="EthR_C"/>
    <property type="match status" value="1"/>
</dbReference>
<dbReference type="Pfam" id="PF00440">
    <property type="entry name" value="TetR_N"/>
    <property type="match status" value="1"/>
</dbReference>
<dbReference type="AlphaFoldDB" id="A0A1A3P3V2"/>
<feature type="domain" description="HTH tetR-type" evidence="3">
    <location>
        <begin position="26"/>
        <end position="86"/>
    </location>
</feature>
<dbReference type="GO" id="GO:0003677">
    <property type="term" value="F:DNA binding"/>
    <property type="evidence" value="ECO:0007669"/>
    <property type="project" value="UniProtKB-UniRule"/>
</dbReference>
<keyword evidence="1 2" id="KW-0238">DNA-binding</keyword>
<organism evidence="4 5">
    <name type="scientific">Mycobacterium asiaticum</name>
    <dbReference type="NCBI Taxonomy" id="1790"/>
    <lineage>
        <taxon>Bacteria</taxon>
        <taxon>Bacillati</taxon>
        <taxon>Actinomycetota</taxon>
        <taxon>Actinomycetes</taxon>
        <taxon>Mycobacteriales</taxon>
        <taxon>Mycobacteriaceae</taxon>
        <taxon>Mycobacterium</taxon>
    </lineage>
</organism>
<evidence type="ECO:0000313" key="5">
    <source>
        <dbReference type="Proteomes" id="UP000093928"/>
    </source>
</evidence>
<dbReference type="PROSITE" id="PS50977">
    <property type="entry name" value="HTH_TETR_2"/>
    <property type="match status" value="1"/>
</dbReference>